<comment type="caution">
    <text evidence="1">The sequence shown here is derived from an EMBL/GenBank/DDBJ whole genome shotgun (WGS) entry which is preliminary data.</text>
</comment>
<name>A0A9P6AID8_9AGAM</name>
<dbReference type="Proteomes" id="UP000886523">
    <property type="component" value="Unassembled WGS sequence"/>
</dbReference>
<evidence type="ECO:0000313" key="2">
    <source>
        <dbReference type="Proteomes" id="UP000886523"/>
    </source>
</evidence>
<keyword evidence="2" id="KW-1185">Reference proteome</keyword>
<protein>
    <submittedName>
        <fullName evidence="1">Uncharacterized protein</fullName>
    </submittedName>
</protein>
<evidence type="ECO:0000313" key="1">
    <source>
        <dbReference type="EMBL" id="KAF9506420.1"/>
    </source>
</evidence>
<dbReference type="AlphaFoldDB" id="A0A9P6AID8"/>
<sequence length="173" mass="18883">MWPGMGRLRQSFRCPGPSHTQALTSAAAQGQEIFFMAILMLHAASIHLHHLYAMPEVNFDVRACGITTGSSMVEVLRAGRSDYYVQTPSQPIIAEDILRRSPFCGCSQVVAAFGAALEVATASNKWQAIAAESNFETSKMVLQRVGKIWPVASVFEQELDSCHGAIQGALEIW</sequence>
<gene>
    <name evidence="1" type="ORF">BS47DRAFT_433024</name>
</gene>
<proteinExistence type="predicted"/>
<reference evidence="1" key="1">
    <citation type="journal article" date="2020" name="Nat. Commun.">
        <title>Large-scale genome sequencing of mycorrhizal fungi provides insights into the early evolution of symbiotic traits.</title>
        <authorList>
            <person name="Miyauchi S."/>
            <person name="Kiss E."/>
            <person name="Kuo A."/>
            <person name="Drula E."/>
            <person name="Kohler A."/>
            <person name="Sanchez-Garcia M."/>
            <person name="Morin E."/>
            <person name="Andreopoulos B."/>
            <person name="Barry K.W."/>
            <person name="Bonito G."/>
            <person name="Buee M."/>
            <person name="Carver A."/>
            <person name="Chen C."/>
            <person name="Cichocki N."/>
            <person name="Clum A."/>
            <person name="Culley D."/>
            <person name="Crous P.W."/>
            <person name="Fauchery L."/>
            <person name="Girlanda M."/>
            <person name="Hayes R.D."/>
            <person name="Keri Z."/>
            <person name="LaButti K."/>
            <person name="Lipzen A."/>
            <person name="Lombard V."/>
            <person name="Magnuson J."/>
            <person name="Maillard F."/>
            <person name="Murat C."/>
            <person name="Nolan M."/>
            <person name="Ohm R.A."/>
            <person name="Pangilinan J."/>
            <person name="Pereira M.F."/>
            <person name="Perotto S."/>
            <person name="Peter M."/>
            <person name="Pfister S."/>
            <person name="Riley R."/>
            <person name="Sitrit Y."/>
            <person name="Stielow J.B."/>
            <person name="Szollosi G."/>
            <person name="Zifcakova L."/>
            <person name="Stursova M."/>
            <person name="Spatafora J.W."/>
            <person name="Tedersoo L."/>
            <person name="Vaario L.M."/>
            <person name="Yamada A."/>
            <person name="Yan M."/>
            <person name="Wang P."/>
            <person name="Xu J."/>
            <person name="Bruns T."/>
            <person name="Baldrian P."/>
            <person name="Vilgalys R."/>
            <person name="Dunand C."/>
            <person name="Henrissat B."/>
            <person name="Grigoriev I.V."/>
            <person name="Hibbett D."/>
            <person name="Nagy L.G."/>
            <person name="Martin F.M."/>
        </authorList>
    </citation>
    <scope>NUCLEOTIDE SEQUENCE</scope>
    <source>
        <strain evidence="1">UP504</strain>
    </source>
</reference>
<dbReference type="OrthoDB" id="3193829at2759"/>
<accession>A0A9P6AID8</accession>
<dbReference type="EMBL" id="MU129111">
    <property type="protein sequence ID" value="KAF9506420.1"/>
    <property type="molecule type" value="Genomic_DNA"/>
</dbReference>
<organism evidence="1 2">
    <name type="scientific">Hydnum rufescens UP504</name>
    <dbReference type="NCBI Taxonomy" id="1448309"/>
    <lineage>
        <taxon>Eukaryota</taxon>
        <taxon>Fungi</taxon>
        <taxon>Dikarya</taxon>
        <taxon>Basidiomycota</taxon>
        <taxon>Agaricomycotina</taxon>
        <taxon>Agaricomycetes</taxon>
        <taxon>Cantharellales</taxon>
        <taxon>Hydnaceae</taxon>
        <taxon>Hydnum</taxon>
    </lineage>
</organism>